<dbReference type="Proteomes" id="UP000217838">
    <property type="component" value="Unassembled WGS sequence"/>
</dbReference>
<organism evidence="1 2">
    <name type="scientific">Aerophobetes bacterium</name>
    <dbReference type="NCBI Taxonomy" id="2030807"/>
    <lineage>
        <taxon>Bacteria</taxon>
        <taxon>Candidatus Aerophobota</taxon>
    </lineage>
</organism>
<dbReference type="EMBL" id="NVUU01000006">
    <property type="protein sequence ID" value="PCI95891.1"/>
    <property type="molecule type" value="Genomic_DNA"/>
</dbReference>
<accession>A0A2A4YMG4</accession>
<protein>
    <submittedName>
        <fullName evidence="1">Uncharacterized protein</fullName>
    </submittedName>
</protein>
<name>A0A2A4YMG4_UNCAE</name>
<evidence type="ECO:0000313" key="1">
    <source>
        <dbReference type="EMBL" id="PCI95891.1"/>
    </source>
</evidence>
<dbReference type="AlphaFoldDB" id="A0A2A4YMG4"/>
<proteinExistence type="predicted"/>
<reference evidence="2" key="1">
    <citation type="submission" date="2017-08" db="EMBL/GenBank/DDBJ databases">
        <title>A dynamic microbial community with high functional redundancy inhabits the cold, oxic subseafloor aquifer.</title>
        <authorList>
            <person name="Tully B.J."/>
            <person name="Wheat C.G."/>
            <person name="Glazer B.T."/>
            <person name="Huber J.A."/>
        </authorList>
    </citation>
    <scope>NUCLEOTIDE SEQUENCE [LARGE SCALE GENOMIC DNA]</scope>
</reference>
<sequence length="517" mass="60654">MNNFSKILYHAQLEEDVKKVVSIGTYKKLGLPLKTYPRVYQGLPRCTKPGFPNNSFIKQEFSNQKTLRKRFIDSALLSLYRNAHLNKKHHIVILTHVIPDGLGDLYAQKTTYTLLKSLFPNFKFSLVTFIHKQTKFSHDQIKDPWYVYRYVHKKDLGPEKLDNQLFTHLRNASVVLQIPTYFLFFNELIKRVYEEKSKSPFPIFESVGEYGFINSKDFHPETDTRCLGLHFLEKGLFLDPNLDKKVRDQPLPKDLDFLIFSNTGQRAYRDKTRLFVAYLHTKEGYLLYLMLVLTHYSSDPKNMDILTIDIGKFLTALDTLKKNPKIFKTFGISRIELYFEKNMCPIKTCEKGKTLRIIHTGFLKHEHFTKLLYLSENPVGIRGNLSLTEAISLKKIYFYDMLEHNETLFNGLLSLAEKTTPKAYKYLKLCSRKNTSIEEISKSLKEAFSDFNKLNEHLLQNYNATYHLENLTYRALKHYEDKDLKTFEKTLLEDFSEKKETFVNLITKVQSKIKKSS</sequence>
<gene>
    <name evidence="1" type="ORF">COB11_00800</name>
</gene>
<comment type="caution">
    <text evidence="1">The sequence shown here is derived from an EMBL/GenBank/DDBJ whole genome shotgun (WGS) entry which is preliminary data.</text>
</comment>
<evidence type="ECO:0000313" key="2">
    <source>
        <dbReference type="Proteomes" id="UP000217838"/>
    </source>
</evidence>